<dbReference type="KEGG" id="tmk:QGN29_13120"/>
<gene>
    <name evidence="1" type="ORF">QGN29_13120</name>
</gene>
<sequence length="74" mass="7865">MIKTVTQSLTGLMQAEKKAAEASSKIVTINDPESDASLSQSIIDLKTAETEVKANAIVLRTSSDMLGELIDELA</sequence>
<protein>
    <recommendedName>
        <fullName evidence="3">Flagellar basal-body/hook protein C-terminal domain-containing protein</fullName>
    </recommendedName>
</protein>
<name>A0AA52EF37_9PROT</name>
<organism evidence="1 2">
    <name type="scientific">Temperatibacter marinus</name>
    <dbReference type="NCBI Taxonomy" id="1456591"/>
    <lineage>
        <taxon>Bacteria</taxon>
        <taxon>Pseudomonadati</taxon>
        <taxon>Pseudomonadota</taxon>
        <taxon>Alphaproteobacteria</taxon>
        <taxon>Kordiimonadales</taxon>
        <taxon>Temperatibacteraceae</taxon>
        <taxon>Temperatibacter</taxon>
    </lineage>
</organism>
<evidence type="ECO:0008006" key="3">
    <source>
        <dbReference type="Google" id="ProtNLM"/>
    </source>
</evidence>
<dbReference type="AlphaFoldDB" id="A0AA52EF37"/>
<accession>A0AA52EF37</accession>
<evidence type="ECO:0000313" key="2">
    <source>
        <dbReference type="Proteomes" id="UP001268683"/>
    </source>
</evidence>
<dbReference type="Proteomes" id="UP001268683">
    <property type="component" value="Chromosome"/>
</dbReference>
<proteinExistence type="predicted"/>
<reference evidence="1" key="1">
    <citation type="submission" date="2023-04" db="EMBL/GenBank/DDBJ databases">
        <title>Complete genome sequence of Temperatibacter marinus.</title>
        <authorList>
            <person name="Rong J.-C."/>
            <person name="Yi M.-L."/>
            <person name="Zhao Q."/>
        </authorList>
    </citation>
    <scope>NUCLEOTIDE SEQUENCE</scope>
    <source>
        <strain evidence="1">NBRC 110045</strain>
    </source>
</reference>
<keyword evidence="2" id="KW-1185">Reference proteome</keyword>
<evidence type="ECO:0000313" key="1">
    <source>
        <dbReference type="EMBL" id="WND02488.1"/>
    </source>
</evidence>
<dbReference type="RefSeq" id="WP_310798323.1">
    <property type="nucleotide sequence ID" value="NZ_CP123872.1"/>
</dbReference>
<dbReference type="EMBL" id="CP123872">
    <property type="protein sequence ID" value="WND02488.1"/>
    <property type="molecule type" value="Genomic_DNA"/>
</dbReference>